<dbReference type="RefSeq" id="WP_115262500.1">
    <property type="nucleotide sequence ID" value="NZ_CP087379.1"/>
</dbReference>
<dbReference type="InterPro" id="IPR055869">
    <property type="entry name" value="DUF7446"/>
</dbReference>
<organism evidence="1 2">
    <name type="scientific">Mannheimia haemolytica</name>
    <name type="common">Pasteurella haemolytica</name>
    <dbReference type="NCBI Taxonomy" id="75985"/>
    <lineage>
        <taxon>Bacteria</taxon>
        <taxon>Pseudomonadati</taxon>
        <taxon>Pseudomonadota</taxon>
        <taxon>Gammaproteobacteria</taxon>
        <taxon>Pasteurellales</taxon>
        <taxon>Pasteurellaceae</taxon>
        <taxon>Mannheimia</taxon>
    </lineage>
</organism>
<evidence type="ECO:0000313" key="1">
    <source>
        <dbReference type="EMBL" id="STY67453.1"/>
    </source>
</evidence>
<accession>A0A378NG80</accession>
<evidence type="ECO:0000313" key="2">
    <source>
        <dbReference type="Proteomes" id="UP000254031"/>
    </source>
</evidence>
<proteinExistence type="predicted"/>
<dbReference type="AlphaFoldDB" id="A0A378NG80"/>
<gene>
    <name evidence="1" type="ORF">NCTC9380_02811</name>
</gene>
<protein>
    <submittedName>
        <fullName evidence="1">Uncharacterized protein</fullName>
    </submittedName>
</protein>
<dbReference type="Pfam" id="PF24233">
    <property type="entry name" value="DUF7446"/>
    <property type="match status" value="1"/>
</dbReference>
<name>A0A378NG80_MANHA</name>
<sequence length="72" mass="8136">MKEIKLGVSPLTNEIYAGYVNKKGDLWTEKQDVTMPALLCVVQHCLKFGSPIIISKENGEPEFEITVKDLRK</sequence>
<dbReference type="EMBL" id="UGPL01000006">
    <property type="protein sequence ID" value="STY67453.1"/>
    <property type="molecule type" value="Genomic_DNA"/>
</dbReference>
<reference evidence="1 2" key="1">
    <citation type="submission" date="2018-06" db="EMBL/GenBank/DDBJ databases">
        <authorList>
            <consortium name="Pathogen Informatics"/>
            <person name="Doyle S."/>
        </authorList>
    </citation>
    <scope>NUCLEOTIDE SEQUENCE [LARGE SCALE GENOMIC DNA]</scope>
    <source>
        <strain evidence="1 2">NCTC9380</strain>
    </source>
</reference>
<dbReference type="Proteomes" id="UP000254031">
    <property type="component" value="Unassembled WGS sequence"/>
</dbReference>